<evidence type="ECO:0000313" key="3">
    <source>
        <dbReference type="Proteomes" id="UP000265520"/>
    </source>
</evidence>
<protein>
    <submittedName>
        <fullName evidence="2">Uncharacterized protein</fullName>
    </submittedName>
</protein>
<sequence>GDVLSKLFSRLFNLSLDKESRVSDMIVEEEGVKKAPIDPAMVKTGGSGVRTNTRLRKRMTY</sequence>
<dbReference type="Proteomes" id="UP000265520">
    <property type="component" value="Unassembled WGS sequence"/>
</dbReference>
<keyword evidence="3" id="KW-1185">Reference proteome</keyword>
<evidence type="ECO:0000313" key="2">
    <source>
        <dbReference type="EMBL" id="MCI46798.1"/>
    </source>
</evidence>
<accession>A0A392SD47</accession>
<evidence type="ECO:0000256" key="1">
    <source>
        <dbReference type="SAM" id="MobiDB-lite"/>
    </source>
</evidence>
<name>A0A392SD47_9FABA</name>
<feature type="region of interest" description="Disordered" evidence="1">
    <location>
        <begin position="38"/>
        <end position="61"/>
    </location>
</feature>
<reference evidence="2 3" key="1">
    <citation type="journal article" date="2018" name="Front. Plant Sci.">
        <title>Red Clover (Trifolium pratense) and Zigzag Clover (T. medium) - A Picture of Genomic Similarities and Differences.</title>
        <authorList>
            <person name="Dluhosova J."/>
            <person name="Istvanek J."/>
            <person name="Nedelnik J."/>
            <person name="Repkova J."/>
        </authorList>
    </citation>
    <scope>NUCLEOTIDE SEQUENCE [LARGE SCALE GENOMIC DNA]</scope>
    <source>
        <strain evidence="3">cv. 10/8</strain>
        <tissue evidence="2">Leaf</tissue>
    </source>
</reference>
<dbReference type="EMBL" id="LXQA010362841">
    <property type="protein sequence ID" value="MCI46798.1"/>
    <property type="molecule type" value="Genomic_DNA"/>
</dbReference>
<organism evidence="2 3">
    <name type="scientific">Trifolium medium</name>
    <dbReference type="NCBI Taxonomy" id="97028"/>
    <lineage>
        <taxon>Eukaryota</taxon>
        <taxon>Viridiplantae</taxon>
        <taxon>Streptophyta</taxon>
        <taxon>Embryophyta</taxon>
        <taxon>Tracheophyta</taxon>
        <taxon>Spermatophyta</taxon>
        <taxon>Magnoliopsida</taxon>
        <taxon>eudicotyledons</taxon>
        <taxon>Gunneridae</taxon>
        <taxon>Pentapetalae</taxon>
        <taxon>rosids</taxon>
        <taxon>fabids</taxon>
        <taxon>Fabales</taxon>
        <taxon>Fabaceae</taxon>
        <taxon>Papilionoideae</taxon>
        <taxon>50 kb inversion clade</taxon>
        <taxon>NPAAA clade</taxon>
        <taxon>Hologalegina</taxon>
        <taxon>IRL clade</taxon>
        <taxon>Trifolieae</taxon>
        <taxon>Trifolium</taxon>
    </lineage>
</organism>
<dbReference type="AlphaFoldDB" id="A0A392SD47"/>
<feature type="non-terminal residue" evidence="2">
    <location>
        <position position="1"/>
    </location>
</feature>
<comment type="caution">
    <text evidence="2">The sequence shown here is derived from an EMBL/GenBank/DDBJ whole genome shotgun (WGS) entry which is preliminary data.</text>
</comment>
<proteinExistence type="predicted"/>